<name>A0A060A2Y4_ACICK</name>
<reference evidence="1 2" key="1">
    <citation type="journal article" date="2009" name="J. Bacteriol.">
        <title>Draft genome sequence of the extremely acidophilic bacterium Acidithiobacillus caldus ATCC 51756 reveals metabolic versatility in the genus Acidithiobacillus.</title>
        <authorList>
            <person name="Valdes J."/>
            <person name="Quatrini R."/>
            <person name="Hallberg K."/>
            <person name="Dopson M."/>
            <person name="Valenzuela P.D."/>
            <person name="Holmes D.S."/>
        </authorList>
    </citation>
    <scope>NUCLEOTIDE SEQUENCE [LARGE SCALE GENOMIC DNA]</scope>
    <source>
        <strain evidence="2">ATCC 51756 / DSM 8584 / KU</strain>
        <plasmid evidence="2">megaPlasmid mpAca1.1</plasmid>
    </source>
</reference>
<geneLocation type="plasmid" evidence="2">
    <name>megaPlasmid mpAca1.1</name>
</geneLocation>
<dbReference type="EMBL" id="CP005987">
    <property type="protein sequence ID" value="AIA56576.1"/>
    <property type="molecule type" value="Genomic_DNA"/>
</dbReference>
<dbReference type="HOGENOM" id="CLU_3264218_0_0_6"/>
<sequence>MANSSLAAATHWSRFRMDASGKMGMKKPAVIAGLAWGGQER</sequence>
<protein>
    <submittedName>
        <fullName evidence="1">Uncharacterized protein</fullName>
    </submittedName>
</protein>
<accession>A0A060A2Y4</accession>
<gene>
    <name evidence="1" type="ORF">Acaty_m0003</name>
</gene>
<keyword evidence="1" id="KW-0614">Plasmid</keyword>
<dbReference type="AlphaFoldDB" id="A0A060A2Y4"/>
<evidence type="ECO:0000313" key="1">
    <source>
        <dbReference type="EMBL" id="AIA56576.1"/>
    </source>
</evidence>
<organism evidence="1 2">
    <name type="scientific">Acidithiobacillus caldus (strain ATCC 51756 / DSM 8584 / KU)</name>
    <dbReference type="NCBI Taxonomy" id="637389"/>
    <lineage>
        <taxon>Bacteria</taxon>
        <taxon>Pseudomonadati</taxon>
        <taxon>Pseudomonadota</taxon>
        <taxon>Acidithiobacillia</taxon>
        <taxon>Acidithiobacillales</taxon>
        <taxon>Acidithiobacillaceae</taxon>
        <taxon>Acidithiobacillus</taxon>
    </lineage>
</organism>
<dbReference type="Proteomes" id="UP000005522">
    <property type="component" value="Plasmid megap mpAca1.1"/>
</dbReference>
<proteinExistence type="predicted"/>
<evidence type="ECO:0000313" key="2">
    <source>
        <dbReference type="Proteomes" id="UP000005522"/>
    </source>
</evidence>
<dbReference type="KEGG" id="acz:Acaty_m0003"/>